<feature type="signal peptide" evidence="1">
    <location>
        <begin position="1"/>
        <end position="35"/>
    </location>
</feature>
<evidence type="ECO:0000313" key="3">
    <source>
        <dbReference type="EMBL" id="GGE30148.1"/>
    </source>
</evidence>
<reference evidence="3" key="1">
    <citation type="journal article" date="2014" name="Int. J. Syst. Evol. Microbiol.">
        <title>Complete genome sequence of Corynebacterium casei LMG S-19264T (=DSM 44701T), isolated from a smear-ripened cheese.</title>
        <authorList>
            <consortium name="US DOE Joint Genome Institute (JGI-PGF)"/>
            <person name="Walter F."/>
            <person name="Albersmeier A."/>
            <person name="Kalinowski J."/>
            <person name="Ruckert C."/>
        </authorList>
    </citation>
    <scope>NUCLEOTIDE SEQUENCE</scope>
    <source>
        <strain evidence="3">CCM 7684</strain>
    </source>
</reference>
<dbReference type="RefSeq" id="WP_229729127.1">
    <property type="nucleotide sequence ID" value="NZ_BMCP01000001.1"/>
</dbReference>
<evidence type="ECO:0000259" key="2">
    <source>
        <dbReference type="Pfam" id="PF00144"/>
    </source>
</evidence>
<dbReference type="Gene3D" id="3.40.710.10">
    <property type="entry name" value="DD-peptidase/beta-lactamase superfamily"/>
    <property type="match status" value="1"/>
</dbReference>
<feature type="chain" id="PRO_5035228870" evidence="1">
    <location>
        <begin position="36"/>
        <end position="356"/>
    </location>
</feature>
<dbReference type="Pfam" id="PF00144">
    <property type="entry name" value="Beta-lactamase"/>
    <property type="match status" value="1"/>
</dbReference>
<evidence type="ECO:0000313" key="4">
    <source>
        <dbReference type="Proteomes" id="UP000602745"/>
    </source>
</evidence>
<keyword evidence="3" id="KW-0378">Hydrolase</keyword>
<organism evidence="3 4">
    <name type="scientific">Agaricicola taiwanensis</name>
    <dbReference type="NCBI Taxonomy" id="591372"/>
    <lineage>
        <taxon>Bacteria</taxon>
        <taxon>Pseudomonadati</taxon>
        <taxon>Pseudomonadota</taxon>
        <taxon>Alphaproteobacteria</taxon>
        <taxon>Rhodobacterales</taxon>
        <taxon>Paracoccaceae</taxon>
        <taxon>Agaricicola</taxon>
    </lineage>
</organism>
<dbReference type="EMBL" id="BMCP01000001">
    <property type="protein sequence ID" value="GGE30148.1"/>
    <property type="molecule type" value="Genomic_DNA"/>
</dbReference>
<proteinExistence type="predicted"/>
<comment type="caution">
    <text evidence="3">The sequence shown here is derived from an EMBL/GenBank/DDBJ whole genome shotgun (WGS) entry which is preliminary data.</text>
</comment>
<gene>
    <name evidence="3" type="ORF">GCM10007276_04190</name>
</gene>
<dbReference type="SUPFAM" id="SSF56601">
    <property type="entry name" value="beta-lactamase/transpeptidase-like"/>
    <property type="match status" value="1"/>
</dbReference>
<name>A0A8J2YAS0_9RHOB</name>
<dbReference type="PANTHER" id="PTHR43283">
    <property type="entry name" value="BETA-LACTAMASE-RELATED"/>
    <property type="match status" value="1"/>
</dbReference>
<dbReference type="Proteomes" id="UP000602745">
    <property type="component" value="Unassembled WGS sequence"/>
</dbReference>
<protein>
    <submittedName>
        <fullName evidence="3">6-aminohexanoate-dimer hydrolase</fullName>
    </submittedName>
</protein>
<keyword evidence="1" id="KW-0732">Signal</keyword>
<dbReference type="AlphaFoldDB" id="A0A8J2YAS0"/>
<reference evidence="3" key="2">
    <citation type="submission" date="2020-09" db="EMBL/GenBank/DDBJ databases">
        <authorList>
            <person name="Sun Q."/>
            <person name="Sedlacek I."/>
        </authorList>
    </citation>
    <scope>NUCLEOTIDE SEQUENCE</scope>
    <source>
        <strain evidence="3">CCM 7684</strain>
    </source>
</reference>
<dbReference type="InterPro" id="IPR050789">
    <property type="entry name" value="Diverse_Enzym_Activities"/>
</dbReference>
<feature type="domain" description="Beta-lactamase-related" evidence="2">
    <location>
        <begin position="64"/>
        <end position="343"/>
    </location>
</feature>
<dbReference type="PANTHER" id="PTHR43283:SF7">
    <property type="entry name" value="BETA-LACTAMASE-RELATED DOMAIN-CONTAINING PROTEIN"/>
    <property type="match status" value="1"/>
</dbReference>
<dbReference type="InterPro" id="IPR012338">
    <property type="entry name" value="Beta-lactam/transpept-like"/>
</dbReference>
<dbReference type="GO" id="GO:0016787">
    <property type="term" value="F:hydrolase activity"/>
    <property type="evidence" value="ECO:0007669"/>
    <property type="project" value="UniProtKB-KW"/>
</dbReference>
<evidence type="ECO:0000256" key="1">
    <source>
        <dbReference type="SAM" id="SignalP"/>
    </source>
</evidence>
<sequence length="356" mass="38899">MLTVRSPLMIFLRYLRIGFAAASLAAASVPAMVGAAELTSESSAETDIFAATRQRGEALPHLNALMVARDGEMLLEERFAGPSLDRPVNIKSASKSVLSALVGIAIERGVLTGLDQKLATVLADRFPEDPDPRLYEITVEDLLSMRAGLQSTSGPNFGSWIASRDWVRDALARPFEDDPGGRMIYSTGSSHLLAAMLTKASGRPLLELAKEWLGEPLDITIPRWPRDRQGIYRGGNDMELSARSLLAFGELYRNGGIVRGLPLLPNGWVETSWEVRTTSPWSGHGYGYGWYSMQARGHQVHFAWGYGGQMVYVVPDLNLTVVMTSDAEPRPARDRHIEDLHALLADAIIPAVSDGD</sequence>
<accession>A0A8J2YAS0</accession>
<keyword evidence="4" id="KW-1185">Reference proteome</keyword>
<dbReference type="InterPro" id="IPR001466">
    <property type="entry name" value="Beta-lactam-related"/>
</dbReference>